<dbReference type="InterPro" id="IPR042242">
    <property type="entry name" value="RecO_C"/>
</dbReference>
<dbReference type="SUPFAM" id="SSF57863">
    <property type="entry name" value="ArfGap/RecO-like zinc finger"/>
    <property type="match status" value="1"/>
</dbReference>
<comment type="similarity">
    <text evidence="1 7">Belongs to the RecO family.</text>
</comment>
<dbReference type="Pfam" id="PF11967">
    <property type="entry name" value="RecO_N"/>
    <property type="match status" value="1"/>
</dbReference>
<dbReference type="OrthoDB" id="9804792at2"/>
<dbReference type="Gene3D" id="1.20.1440.120">
    <property type="entry name" value="Recombination protein O, C-terminal domain"/>
    <property type="match status" value="1"/>
</dbReference>
<keyword evidence="4 7" id="KW-0233">DNA recombination</keyword>
<protein>
    <recommendedName>
        <fullName evidence="2 7">DNA repair protein RecO</fullName>
    </recommendedName>
    <alternativeName>
        <fullName evidence="6 7">Recombination protein O</fullName>
    </alternativeName>
</protein>
<reference evidence="9 10" key="1">
    <citation type="submission" date="2019-03" db="EMBL/GenBank/DDBJ databases">
        <title>Genomic Encyclopedia of Type Strains, Phase III (KMG-III): the genomes of soil and plant-associated and newly described type strains.</title>
        <authorList>
            <person name="Whitman W."/>
        </authorList>
    </citation>
    <scope>NUCLEOTIDE SEQUENCE [LARGE SCALE GENOMIC DNA]</scope>
    <source>
        <strain evidence="9 10">CGMCC 1.7002</strain>
    </source>
</reference>
<dbReference type="AlphaFoldDB" id="A0A4R6VTW1"/>
<dbReference type="InterPro" id="IPR012340">
    <property type="entry name" value="NA-bd_OB-fold"/>
</dbReference>
<keyword evidence="5 7" id="KW-0234">DNA repair</keyword>
<evidence type="ECO:0000256" key="5">
    <source>
        <dbReference type="ARBA" id="ARBA00023204"/>
    </source>
</evidence>
<accession>A0A4R6VTW1</accession>
<feature type="domain" description="DNA replication/recombination mediator RecO N-terminal" evidence="8">
    <location>
        <begin position="1"/>
        <end position="74"/>
    </location>
</feature>
<dbReference type="Gene3D" id="2.40.50.140">
    <property type="entry name" value="Nucleic acid-binding proteins"/>
    <property type="match status" value="1"/>
</dbReference>
<evidence type="ECO:0000256" key="1">
    <source>
        <dbReference type="ARBA" id="ARBA00007452"/>
    </source>
</evidence>
<gene>
    <name evidence="7" type="primary">recO</name>
    <name evidence="9" type="ORF">ATL17_0112</name>
</gene>
<keyword evidence="10" id="KW-1185">Reference proteome</keyword>
<evidence type="ECO:0000256" key="3">
    <source>
        <dbReference type="ARBA" id="ARBA00022763"/>
    </source>
</evidence>
<keyword evidence="3 7" id="KW-0227">DNA damage</keyword>
<dbReference type="PANTHER" id="PTHR33991">
    <property type="entry name" value="DNA REPAIR PROTEIN RECO"/>
    <property type="match status" value="1"/>
</dbReference>
<dbReference type="RefSeq" id="WP_133570844.1">
    <property type="nucleotide sequence ID" value="NZ_SNYR01000001.1"/>
</dbReference>
<evidence type="ECO:0000313" key="10">
    <source>
        <dbReference type="Proteomes" id="UP000295391"/>
    </source>
</evidence>
<comment type="caution">
    <text evidence="9">The sequence shown here is derived from an EMBL/GenBank/DDBJ whole genome shotgun (WGS) entry which is preliminary data.</text>
</comment>
<evidence type="ECO:0000256" key="2">
    <source>
        <dbReference type="ARBA" id="ARBA00021310"/>
    </source>
</evidence>
<organism evidence="9 10">
    <name type="scientific">Maritalea mobilis</name>
    <dbReference type="NCBI Taxonomy" id="483324"/>
    <lineage>
        <taxon>Bacteria</taxon>
        <taxon>Pseudomonadati</taxon>
        <taxon>Pseudomonadota</taxon>
        <taxon>Alphaproteobacteria</taxon>
        <taxon>Hyphomicrobiales</taxon>
        <taxon>Devosiaceae</taxon>
        <taxon>Maritalea</taxon>
    </lineage>
</organism>
<dbReference type="HAMAP" id="MF_00201">
    <property type="entry name" value="RecO"/>
    <property type="match status" value="1"/>
</dbReference>
<evidence type="ECO:0000259" key="8">
    <source>
        <dbReference type="Pfam" id="PF11967"/>
    </source>
</evidence>
<dbReference type="InterPro" id="IPR037278">
    <property type="entry name" value="ARFGAP/RecO"/>
</dbReference>
<proteinExistence type="inferred from homology"/>
<dbReference type="InterPro" id="IPR022572">
    <property type="entry name" value="DNA_rep/recomb_RecO_N"/>
</dbReference>
<comment type="function">
    <text evidence="7">Involved in DNA repair and RecF pathway recombination.</text>
</comment>
<dbReference type="GO" id="GO:0006310">
    <property type="term" value="P:DNA recombination"/>
    <property type="evidence" value="ECO:0007669"/>
    <property type="project" value="UniProtKB-UniRule"/>
</dbReference>
<dbReference type="InterPro" id="IPR003717">
    <property type="entry name" value="RecO"/>
</dbReference>
<evidence type="ECO:0000256" key="4">
    <source>
        <dbReference type="ARBA" id="ARBA00023172"/>
    </source>
</evidence>
<dbReference type="Proteomes" id="UP000295391">
    <property type="component" value="Unassembled WGS sequence"/>
</dbReference>
<dbReference type="SUPFAM" id="SSF50249">
    <property type="entry name" value="Nucleic acid-binding proteins"/>
    <property type="match status" value="1"/>
</dbReference>
<dbReference type="PANTHER" id="PTHR33991:SF1">
    <property type="entry name" value="DNA REPAIR PROTEIN RECO"/>
    <property type="match status" value="1"/>
</dbReference>
<dbReference type="GO" id="GO:0043590">
    <property type="term" value="C:bacterial nucleoid"/>
    <property type="evidence" value="ECO:0007669"/>
    <property type="project" value="TreeGrafter"/>
</dbReference>
<sequence>MEWQAEGLIIGTRRHGENAVIIETMTAEHGRHLGLVKGGRSRKYAALLQPGNSVQLVWRARLADHLGMFTVEAVKLRAASLMESRQRLALSQLLCEHMRLLPERDPHPRLYAEALAMHDNDADGETLARALAKFEMRLLNELGFGIDVSACAITGEEEGLCYVSPRTGRAVTKEAGEDYKDKLFALPEMLGGSLKMGPAEAIDAAFRLTGHFLHLHIWSPRQLSPPSMRQALIEGLVKAL</sequence>
<evidence type="ECO:0000256" key="7">
    <source>
        <dbReference type="HAMAP-Rule" id="MF_00201"/>
    </source>
</evidence>
<dbReference type="EMBL" id="SNYR01000001">
    <property type="protein sequence ID" value="TDQ66127.1"/>
    <property type="molecule type" value="Genomic_DNA"/>
</dbReference>
<evidence type="ECO:0000256" key="6">
    <source>
        <dbReference type="ARBA" id="ARBA00033409"/>
    </source>
</evidence>
<dbReference type="Pfam" id="PF02565">
    <property type="entry name" value="RecO_C"/>
    <property type="match status" value="1"/>
</dbReference>
<name>A0A4R6VTW1_9HYPH</name>
<dbReference type="GO" id="GO:0006302">
    <property type="term" value="P:double-strand break repair"/>
    <property type="evidence" value="ECO:0007669"/>
    <property type="project" value="TreeGrafter"/>
</dbReference>
<dbReference type="NCBIfam" id="TIGR00613">
    <property type="entry name" value="reco"/>
    <property type="match status" value="1"/>
</dbReference>
<evidence type="ECO:0000313" key="9">
    <source>
        <dbReference type="EMBL" id="TDQ66127.1"/>
    </source>
</evidence>